<keyword evidence="7" id="KW-1185">Reference proteome</keyword>
<dbReference type="AlphaFoldDB" id="R9C7E9"/>
<reference evidence="6 7" key="1">
    <citation type="submission" date="2013-03" db="EMBL/GenBank/DDBJ databases">
        <title>Whole genome shotgun sequencing of Clostridium sartagoforme AAU1.</title>
        <authorList>
            <person name="Joshi C.G."/>
            <person name="Duggirala S.M."/>
            <person name="Nathani N.M."/>
            <person name="Bhatt V.D."/>
            <person name="Patel A.K."/>
            <person name="Pandya P.R."/>
            <person name="KaPatel J.A."/>
        </authorList>
    </citation>
    <scope>NUCLEOTIDE SEQUENCE [LARGE SCALE GENOMIC DNA]</scope>
    <source>
        <strain evidence="6 7">AAU1</strain>
    </source>
</reference>
<dbReference type="PANTHER" id="PTHR11361">
    <property type="entry name" value="DNA MISMATCH REPAIR PROTEIN MUTS FAMILY MEMBER"/>
    <property type="match status" value="1"/>
</dbReference>
<dbReference type="RefSeq" id="WP_016207493.1">
    <property type="nucleotide sequence ID" value="NZ_ASRV01000128.1"/>
</dbReference>
<dbReference type="Proteomes" id="UP000013988">
    <property type="component" value="Unassembled WGS sequence"/>
</dbReference>
<gene>
    <name evidence="6" type="ORF">A500_10735</name>
</gene>
<evidence type="ECO:0000313" key="6">
    <source>
        <dbReference type="EMBL" id="EOR25208.1"/>
    </source>
</evidence>
<evidence type="ECO:0000256" key="2">
    <source>
        <dbReference type="ARBA" id="ARBA00022840"/>
    </source>
</evidence>
<keyword evidence="3" id="KW-0238">DNA-binding</keyword>
<keyword evidence="4" id="KW-0472">Membrane</keyword>
<dbReference type="Pfam" id="PF00488">
    <property type="entry name" value="MutS_V"/>
    <property type="match status" value="1"/>
</dbReference>
<evidence type="ECO:0000313" key="7">
    <source>
        <dbReference type="Proteomes" id="UP000013988"/>
    </source>
</evidence>
<protein>
    <submittedName>
        <fullName evidence="6">MutS domain-containing protein</fullName>
    </submittedName>
</protein>
<name>R9C7E9_9CLOT</name>
<dbReference type="PATRIC" id="fig|1202534.3.peg.2126"/>
<dbReference type="GO" id="GO:0006298">
    <property type="term" value="P:mismatch repair"/>
    <property type="evidence" value="ECO:0007669"/>
    <property type="project" value="InterPro"/>
</dbReference>
<dbReference type="GO" id="GO:0005524">
    <property type="term" value="F:ATP binding"/>
    <property type="evidence" value="ECO:0007669"/>
    <property type="project" value="UniProtKB-KW"/>
</dbReference>
<accession>R9C7E9</accession>
<evidence type="ECO:0000256" key="4">
    <source>
        <dbReference type="SAM" id="Phobius"/>
    </source>
</evidence>
<feature type="domain" description="DNA mismatch repair proteins mutS family" evidence="5">
    <location>
        <begin position="326"/>
        <end position="512"/>
    </location>
</feature>
<keyword evidence="1" id="KW-0547">Nucleotide-binding</keyword>
<feature type="transmembrane region" description="Helical" evidence="4">
    <location>
        <begin position="130"/>
        <end position="150"/>
    </location>
</feature>
<dbReference type="GO" id="GO:0005829">
    <property type="term" value="C:cytosol"/>
    <property type="evidence" value="ECO:0007669"/>
    <property type="project" value="TreeGrafter"/>
</dbReference>
<keyword evidence="4" id="KW-0812">Transmembrane</keyword>
<keyword evidence="2" id="KW-0067">ATP-binding</keyword>
<sequence length="518" mass="59405">MRASDLKNDYKYEKSKRRDFSLIRALYDMKEEEEYSLDDQSYNDLDMSNVYEKIDRTYSSAGESALYCMLRNIHVNNDVLKKRSKLIDLFRDNIDLRAKVHVHYFNLGYDNKNSLLDMIKDYLIINKKKYYIYTFLGTILPLILAILTVVMANPKFLIALFGVVLINSYINNKETKEIKDVGLVYLRRIIVAAKKVSKIDLEELKEYKVKMESILNEIKIIDKGTRVIGFGKAFAGIFEGISVMFLLEEAAYYKISGEIEEKRNLILELYCVLGEIEALISVACYQGSLNGNFSKPEFIKEVQLEIKEGIHPLVEDAVSNSININTKGIVLTGTNMSGKSTFLRMLGINIVFAQCFNFVLAKKYKSCIFNIVSSISPSDDVNEGKSYYLAEAESILRIINATEKEIPVFCPIDEIFRGTNPTERIAASAEILKYINSKKTISIVATHDRELADILKENYEFFYFSERVDNKEGLSFDYKIKSGVSKTKNAIKLLEYIGYPKSIVKNAYKRSEDLEKFI</sequence>
<dbReference type="SMART" id="SM00534">
    <property type="entry name" value="MUTSac"/>
    <property type="match status" value="1"/>
</dbReference>
<evidence type="ECO:0000256" key="1">
    <source>
        <dbReference type="ARBA" id="ARBA00022741"/>
    </source>
</evidence>
<comment type="caution">
    <text evidence="6">The sequence shown here is derived from an EMBL/GenBank/DDBJ whole genome shotgun (WGS) entry which is preliminary data.</text>
</comment>
<evidence type="ECO:0000256" key="3">
    <source>
        <dbReference type="ARBA" id="ARBA00023125"/>
    </source>
</evidence>
<dbReference type="OrthoDB" id="9802448at2"/>
<dbReference type="InterPro" id="IPR045076">
    <property type="entry name" value="MutS"/>
</dbReference>
<proteinExistence type="predicted"/>
<keyword evidence="4" id="KW-1133">Transmembrane helix</keyword>
<dbReference type="InterPro" id="IPR027417">
    <property type="entry name" value="P-loop_NTPase"/>
</dbReference>
<dbReference type="InterPro" id="IPR000432">
    <property type="entry name" value="DNA_mismatch_repair_MutS_C"/>
</dbReference>
<dbReference type="Gene3D" id="3.40.50.300">
    <property type="entry name" value="P-loop containing nucleotide triphosphate hydrolases"/>
    <property type="match status" value="1"/>
</dbReference>
<dbReference type="GO" id="GO:0030983">
    <property type="term" value="F:mismatched DNA binding"/>
    <property type="evidence" value="ECO:0007669"/>
    <property type="project" value="InterPro"/>
</dbReference>
<dbReference type="PANTHER" id="PTHR11361:SF152">
    <property type="entry name" value="DNA MISMATCH REPAIR PROTEIN"/>
    <property type="match status" value="1"/>
</dbReference>
<dbReference type="SUPFAM" id="SSF52540">
    <property type="entry name" value="P-loop containing nucleoside triphosphate hydrolases"/>
    <property type="match status" value="1"/>
</dbReference>
<dbReference type="EMBL" id="ASRV01000128">
    <property type="protein sequence ID" value="EOR25208.1"/>
    <property type="molecule type" value="Genomic_DNA"/>
</dbReference>
<dbReference type="GO" id="GO:0140664">
    <property type="term" value="F:ATP-dependent DNA damage sensor activity"/>
    <property type="evidence" value="ECO:0007669"/>
    <property type="project" value="InterPro"/>
</dbReference>
<evidence type="ECO:0000259" key="5">
    <source>
        <dbReference type="SMART" id="SM00534"/>
    </source>
</evidence>
<organism evidence="6 7">
    <name type="scientific">Clostridium sartagoforme AAU1</name>
    <dbReference type="NCBI Taxonomy" id="1202534"/>
    <lineage>
        <taxon>Bacteria</taxon>
        <taxon>Bacillati</taxon>
        <taxon>Bacillota</taxon>
        <taxon>Clostridia</taxon>
        <taxon>Eubacteriales</taxon>
        <taxon>Clostridiaceae</taxon>
        <taxon>Clostridium</taxon>
    </lineage>
</organism>